<dbReference type="InterPro" id="IPR044817">
    <property type="entry name" value="SBP-like"/>
</dbReference>
<keyword evidence="6" id="KW-0238">DNA-binding</keyword>
<dbReference type="PANTHER" id="PTHR31251">
    <property type="entry name" value="SQUAMOSA PROMOTER-BINDING-LIKE PROTEIN 4"/>
    <property type="match status" value="1"/>
</dbReference>
<evidence type="ECO:0000256" key="1">
    <source>
        <dbReference type="ARBA" id="ARBA00004123"/>
    </source>
</evidence>
<feature type="domain" description="SBP-type" evidence="11">
    <location>
        <begin position="52"/>
        <end position="129"/>
    </location>
</feature>
<evidence type="ECO:0000256" key="10">
    <source>
        <dbReference type="SAM" id="MobiDB-lite"/>
    </source>
</evidence>
<dbReference type="EMBL" id="LR746274">
    <property type="protein sequence ID" value="CAA7405566.1"/>
    <property type="molecule type" value="Genomic_DNA"/>
</dbReference>
<dbReference type="OrthoDB" id="514967at2759"/>
<reference evidence="12" key="1">
    <citation type="submission" date="2020-02" db="EMBL/GenBank/DDBJ databases">
        <authorList>
            <person name="Scholz U."/>
            <person name="Mascher M."/>
            <person name="Fiebig A."/>
        </authorList>
    </citation>
    <scope>NUCLEOTIDE SEQUENCE</scope>
</reference>
<dbReference type="InterPro" id="IPR036893">
    <property type="entry name" value="SBP_sf"/>
</dbReference>
<dbReference type="InterPro" id="IPR004333">
    <property type="entry name" value="SBP_dom"/>
</dbReference>
<keyword evidence="3 9" id="KW-0863">Zinc-finger</keyword>
<organism evidence="12 13">
    <name type="scientific">Spirodela intermedia</name>
    <name type="common">Intermediate duckweed</name>
    <dbReference type="NCBI Taxonomy" id="51605"/>
    <lineage>
        <taxon>Eukaryota</taxon>
        <taxon>Viridiplantae</taxon>
        <taxon>Streptophyta</taxon>
        <taxon>Embryophyta</taxon>
        <taxon>Tracheophyta</taxon>
        <taxon>Spermatophyta</taxon>
        <taxon>Magnoliopsida</taxon>
        <taxon>Liliopsida</taxon>
        <taxon>Araceae</taxon>
        <taxon>Lemnoideae</taxon>
        <taxon>Spirodela</taxon>
    </lineage>
</organism>
<evidence type="ECO:0000313" key="13">
    <source>
        <dbReference type="Proteomes" id="UP000663760"/>
    </source>
</evidence>
<dbReference type="GO" id="GO:0003677">
    <property type="term" value="F:DNA binding"/>
    <property type="evidence" value="ECO:0007669"/>
    <property type="project" value="UniProtKB-KW"/>
</dbReference>
<dbReference type="GO" id="GO:0005634">
    <property type="term" value="C:nucleus"/>
    <property type="evidence" value="ECO:0007669"/>
    <property type="project" value="UniProtKB-SubCell"/>
</dbReference>
<evidence type="ECO:0000259" key="11">
    <source>
        <dbReference type="PROSITE" id="PS51141"/>
    </source>
</evidence>
<keyword evidence="5" id="KW-0805">Transcription regulation</keyword>
<name>A0A7I8L7G0_SPIIN</name>
<sequence>MVRARQLLPKAAEEAPADGRRPTAAAISEAAGEEEGGGEKVSPPASGGAPVAPFCQADACAADLVAAKRYHRRHKVCEVHSKAATVVVAGLCQRFCQQCSRFHEIPEFDDAKRSCRKRLAGHNERRRKICHDIEGEGGSNLCRPADQHRRMKISFSANSTCNRFQVR</sequence>
<evidence type="ECO:0000256" key="7">
    <source>
        <dbReference type="ARBA" id="ARBA00023163"/>
    </source>
</evidence>
<dbReference type="GO" id="GO:0008270">
    <property type="term" value="F:zinc ion binding"/>
    <property type="evidence" value="ECO:0007669"/>
    <property type="project" value="UniProtKB-KW"/>
</dbReference>
<accession>A0A7I8L7G0</accession>
<keyword evidence="13" id="KW-1185">Reference proteome</keyword>
<gene>
    <name evidence="12" type="ORF">SI8410_11016244</name>
</gene>
<evidence type="ECO:0000256" key="3">
    <source>
        <dbReference type="ARBA" id="ARBA00022771"/>
    </source>
</evidence>
<proteinExistence type="predicted"/>
<keyword evidence="7" id="KW-0804">Transcription</keyword>
<protein>
    <recommendedName>
        <fullName evidence="11">SBP-type domain-containing protein</fullName>
    </recommendedName>
</protein>
<dbReference type="AlphaFoldDB" id="A0A7I8L7G0"/>
<keyword evidence="4" id="KW-0862">Zinc</keyword>
<evidence type="ECO:0000256" key="2">
    <source>
        <dbReference type="ARBA" id="ARBA00022723"/>
    </source>
</evidence>
<dbReference type="Pfam" id="PF03110">
    <property type="entry name" value="SBP"/>
    <property type="match status" value="1"/>
</dbReference>
<dbReference type="FunFam" id="4.10.1100.10:FF:000001">
    <property type="entry name" value="Squamosa promoter-binding-like protein 14"/>
    <property type="match status" value="1"/>
</dbReference>
<dbReference type="PANTHER" id="PTHR31251:SF226">
    <property type="entry name" value="SQUAMOSA PROMOTER-BINDING-LIKE PROTEIN 6"/>
    <property type="match status" value="1"/>
</dbReference>
<evidence type="ECO:0000256" key="6">
    <source>
        <dbReference type="ARBA" id="ARBA00023125"/>
    </source>
</evidence>
<feature type="compositionally biased region" description="Basic and acidic residues" evidence="10">
    <location>
        <begin position="11"/>
        <end position="21"/>
    </location>
</feature>
<evidence type="ECO:0000256" key="8">
    <source>
        <dbReference type="ARBA" id="ARBA00023242"/>
    </source>
</evidence>
<dbReference type="SUPFAM" id="SSF103612">
    <property type="entry name" value="SBT domain"/>
    <property type="match status" value="1"/>
</dbReference>
<dbReference type="Gene3D" id="4.10.1100.10">
    <property type="entry name" value="Transcription factor, SBP-box domain"/>
    <property type="match status" value="1"/>
</dbReference>
<comment type="subcellular location">
    <subcellularLocation>
        <location evidence="1">Nucleus</location>
    </subcellularLocation>
</comment>
<dbReference type="PROSITE" id="PS51141">
    <property type="entry name" value="ZF_SBP"/>
    <property type="match status" value="1"/>
</dbReference>
<evidence type="ECO:0000256" key="4">
    <source>
        <dbReference type="ARBA" id="ARBA00022833"/>
    </source>
</evidence>
<feature type="region of interest" description="Disordered" evidence="10">
    <location>
        <begin position="1"/>
        <end position="48"/>
    </location>
</feature>
<evidence type="ECO:0000313" key="12">
    <source>
        <dbReference type="EMBL" id="CAA7405566.1"/>
    </source>
</evidence>
<evidence type="ECO:0000256" key="9">
    <source>
        <dbReference type="PROSITE-ProRule" id="PRU00470"/>
    </source>
</evidence>
<keyword evidence="8" id="KW-0539">Nucleus</keyword>
<evidence type="ECO:0000256" key="5">
    <source>
        <dbReference type="ARBA" id="ARBA00023015"/>
    </source>
</evidence>
<dbReference type="Proteomes" id="UP000663760">
    <property type="component" value="Chromosome 11"/>
</dbReference>
<keyword evidence="2" id="KW-0479">Metal-binding</keyword>